<name>B9RHA5_RICCO</name>
<dbReference type="EMBL" id="EQ973778">
    <property type="protein sequence ID" value="EEF49467.1"/>
    <property type="molecule type" value="Genomic_DNA"/>
</dbReference>
<organism evidence="2 3">
    <name type="scientific">Ricinus communis</name>
    <name type="common">Castor bean</name>
    <dbReference type="NCBI Taxonomy" id="3988"/>
    <lineage>
        <taxon>Eukaryota</taxon>
        <taxon>Viridiplantae</taxon>
        <taxon>Streptophyta</taxon>
        <taxon>Embryophyta</taxon>
        <taxon>Tracheophyta</taxon>
        <taxon>Spermatophyta</taxon>
        <taxon>Magnoliopsida</taxon>
        <taxon>eudicotyledons</taxon>
        <taxon>Gunneridae</taxon>
        <taxon>Pentapetalae</taxon>
        <taxon>rosids</taxon>
        <taxon>fabids</taxon>
        <taxon>Malpighiales</taxon>
        <taxon>Euphorbiaceae</taxon>
        <taxon>Acalyphoideae</taxon>
        <taxon>Acalypheae</taxon>
        <taxon>Ricinus</taxon>
    </lineage>
</organism>
<proteinExistence type="predicted"/>
<evidence type="ECO:0000313" key="3">
    <source>
        <dbReference type="Proteomes" id="UP000008311"/>
    </source>
</evidence>
<evidence type="ECO:0000313" key="2">
    <source>
        <dbReference type="EMBL" id="EEF49467.1"/>
    </source>
</evidence>
<evidence type="ECO:0000256" key="1">
    <source>
        <dbReference type="SAM" id="MobiDB-lite"/>
    </source>
</evidence>
<dbReference type="Proteomes" id="UP000008311">
    <property type="component" value="Unassembled WGS sequence"/>
</dbReference>
<keyword evidence="3" id="KW-1185">Reference proteome</keyword>
<dbReference type="InParanoid" id="B9RHA5"/>
<reference evidence="3" key="1">
    <citation type="journal article" date="2010" name="Nat. Biotechnol.">
        <title>Draft genome sequence of the oilseed species Ricinus communis.</title>
        <authorList>
            <person name="Chan A.P."/>
            <person name="Crabtree J."/>
            <person name="Zhao Q."/>
            <person name="Lorenzi H."/>
            <person name="Orvis J."/>
            <person name="Puiu D."/>
            <person name="Melake-Berhan A."/>
            <person name="Jones K.M."/>
            <person name="Redman J."/>
            <person name="Chen G."/>
            <person name="Cahoon E.B."/>
            <person name="Gedil M."/>
            <person name="Stanke M."/>
            <person name="Haas B.J."/>
            <person name="Wortman J.R."/>
            <person name="Fraser-Liggett C.M."/>
            <person name="Ravel J."/>
            <person name="Rabinowicz P.D."/>
        </authorList>
    </citation>
    <scope>NUCLEOTIDE SEQUENCE [LARGE SCALE GENOMIC DNA]</scope>
    <source>
        <strain evidence="3">cv. Hale</strain>
    </source>
</reference>
<feature type="compositionally biased region" description="Basic and acidic residues" evidence="1">
    <location>
        <begin position="40"/>
        <end position="50"/>
    </location>
</feature>
<accession>B9RHA5</accession>
<protein>
    <submittedName>
        <fullName evidence="2">Uncharacterized protein</fullName>
    </submittedName>
</protein>
<gene>
    <name evidence="2" type="ORF">RCOM_1449130</name>
</gene>
<feature type="region of interest" description="Disordered" evidence="1">
    <location>
        <begin position="24"/>
        <end position="50"/>
    </location>
</feature>
<dbReference type="AlphaFoldDB" id="B9RHA5"/>
<sequence length="50" mass="5595">MESIQFSCQPIQVMIPDMIHMKQPAKLGSGPTMKWKCGSTKHDPNHQSAL</sequence>